<proteinExistence type="predicted"/>
<name>A0A1C6T0E5_9ACTN</name>
<dbReference type="RefSeq" id="WP_176731873.1">
    <property type="nucleotide sequence ID" value="NZ_FMHV01000002.1"/>
</dbReference>
<dbReference type="PANTHER" id="PTHR46182">
    <property type="entry name" value="FI19480P1"/>
    <property type="match status" value="1"/>
</dbReference>
<reference evidence="4" key="1">
    <citation type="submission" date="2016-06" db="EMBL/GenBank/DDBJ databases">
        <authorList>
            <person name="Varghese N."/>
            <person name="Submissions Spin"/>
        </authorList>
    </citation>
    <scope>NUCLEOTIDE SEQUENCE [LARGE SCALE GENOMIC DNA]</scope>
    <source>
        <strain evidence="4">DSM 45431</strain>
    </source>
</reference>
<keyword evidence="1" id="KW-0732">Signal</keyword>
<accession>A0A1C6T0E5</accession>
<feature type="domain" description="PKD" evidence="2">
    <location>
        <begin position="324"/>
        <end position="405"/>
    </location>
</feature>
<dbReference type="GO" id="GO:0031410">
    <property type="term" value="C:cytoplasmic vesicle"/>
    <property type="evidence" value="ECO:0007669"/>
    <property type="project" value="TreeGrafter"/>
</dbReference>
<evidence type="ECO:0000313" key="4">
    <source>
        <dbReference type="Proteomes" id="UP000199413"/>
    </source>
</evidence>
<dbReference type="CDD" id="cd00146">
    <property type="entry name" value="PKD"/>
    <property type="match status" value="3"/>
</dbReference>
<feature type="chain" id="PRO_5008746259" evidence="1">
    <location>
        <begin position="31"/>
        <end position="481"/>
    </location>
</feature>
<dbReference type="InterPro" id="IPR022409">
    <property type="entry name" value="PKD/Chitinase_dom"/>
</dbReference>
<feature type="signal peptide" evidence="1">
    <location>
        <begin position="1"/>
        <end position="30"/>
    </location>
</feature>
<evidence type="ECO:0000256" key="1">
    <source>
        <dbReference type="SAM" id="SignalP"/>
    </source>
</evidence>
<dbReference type="AlphaFoldDB" id="A0A1C6T0E5"/>
<dbReference type="InterPro" id="IPR029865">
    <property type="entry name" value="KIAA0319-like"/>
</dbReference>
<dbReference type="InterPro" id="IPR000601">
    <property type="entry name" value="PKD_dom"/>
</dbReference>
<dbReference type="Pfam" id="PF18911">
    <property type="entry name" value="PKD_4"/>
    <property type="match status" value="3"/>
</dbReference>
<gene>
    <name evidence="3" type="ORF">GA0070624_5191</name>
</gene>
<dbReference type="Gene3D" id="2.60.40.10">
    <property type="entry name" value="Immunoglobulins"/>
    <property type="match status" value="4"/>
</dbReference>
<feature type="domain" description="PKD" evidence="2">
    <location>
        <begin position="167"/>
        <end position="238"/>
    </location>
</feature>
<dbReference type="InterPro" id="IPR013783">
    <property type="entry name" value="Ig-like_fold"/>
</dbReference>
<dbReference type="PROSITE" id="PS50093">
    <property type="entry name" value="PKD"/>
    <property type="match status" value="3"/>
</dbReference>
<dbReference type="SMART" id="SM00089">
    <property type="entry name" value="PKD"/>
    <property type="match status" value="3"/>
</dbReference>
<dbReference type="SUPFAM" id="SSF49299">
    <property type="entry name" value="PKD domain"/>
    <property type="match status" value="3"/>
</dbReference>
<sequence>MRKATLIALRLIVLATASSALTLEAGVARADPAPPPITTPPAASATRPPAEAIVDVVEPIEPCSDWSLQSTYGDTWPTDSTWWEYTCRFHGISEPEADVRIDYYYWDSTQAKSVYYGQRFLTWDWWYGSGFCLYWWNQATNQWYGPYGCAESTTPPTASLTVSCSWLSCSFDASASSDSDGTIQGYSWDFGDGATFGSDTSAATHTYPAAGTYTVRLEVIDDAGAFDNVAQAVTVAAPPNAPPTASFTLACSGLSCSFDGASSADSDGTITTYGWTFGDGSSGNGVNAQHVYTQSGSYPVTLTVTDNADATGADTQTVTVVAPPNAPPTASSTVSCSGLSCSFDGAGSADSDGAITTYRWNFGDGTSGNGVSIEHVYAQLGSYPVTLTVTDNAGATTTTAKAVTLIGLTARGYKVRGVEKVDLSWNESGASFDVYRNGAKIATVAGSGYTDIIGKSGPGSYTYQVCQATTAICSNQVTVTS</sequence>
<evidence type="ECO:0000259" key="2">
    <source>
        <dbReference type="PROSITE" id="PS50093"/>
    </source>
</evidence>
<dbReference type="EMBL" id="FMHV01000002">
    <property type="protein sequence ID" value="SCL35191.1"/>
    <property type="molecule type" value="Genomic_DNA"/>
</dbReference>
<dbReference type="PANTHER" id="PTHR46182:SF2">
    <property type="entry name" value="FI19480P1"/>
    <property type="match status" value="1"/>
</dbReference>
<evidence type="ECO:0000313" key="3">
    <source>
        <dbReference type="EMBL" id="SCL35191.1"/>
    </source>
</evidence>
<protein>
    <submittedName>
        <fullName evidence="3">PKD repeat-containing protein</fullName>
    </submittedName>
</protein>
<keyword evidence="4" id="KW-1185">Reference proteome</keyword>
<dbReference type="InterPro" id="IPR035986">
    <property type="entry name" value="PKD_dom_sf"/>
</dbReference>
<dbReference type="GO" id="GO:0005975">
    <property type="term" value="P:carbohydrate metabolic process"/>
    <property type="evidence" value="ECO:0007669"/>
    <property type="project" value="UniProtKB-ARBA"/>
</dbReference>
<organism evidence="3 4">
    <name type="scientific">Micromonospora rhizosphaerae</name>
    <dbReference type="NCBI Taxonomy" id="568872"/>
    <lineage>
        <taxon>Bacteria</taxon>
        <taxon>Bacillati</taxon>
        <taxon>Actinomycetota</taxon>
        <taxon>Actinomycetes</taxon>
        <taxon>Micromonosporales</taxon>
        <taxon>Micromonosporaceae</taxon>
        <taxon>Micromonospora</taxon>
    </lineage>
</organism>
<dbReference type="STRING" id="568872.GA0070624_5191"/>
<dbReference type="GO" id="GO:0016020">
    <property type="term" value="C:membrane"/>
    <property type="evidence" value="ECO:0007669"/>
    <property type="project" value="TreeGrafter"/>
</dbReference>
<dbReference type="Proteomes" id="UP000199413">
    <property type="component" value="Unassembled WGS sequence"/>
</dbReference>
<feature type="domain" description="PKD" evidence="2">
    <location>
        <begin position="239"/>
        <end position="323"/>
    </location>
</feature>